<name>A0ABW1R4W9_9LACO</name>
<dbReference type="Proteomes" id="UP001596253">
    <property type="component" value="Unassembled WGS sequence"/>
</dbReference>
<dbReference type="SUPFAM" id="SSF109797">
    <property type="entry name" value="Bacteriocin immunity protein-like"/>
    <property type="match status" value="1"/>
</dbReference>
<evidence type="ECO:0000313" key="2">
    <source>
        <dbReference type="EMBL" id="MFC6164939.1"/>
    </source>
</evidence>
<proteinExistence type="predicted"/>
<organism evidence="2 3">
    <name type="scientific">Lactiplantibacillus dongliensis</name>
    <dbReference type="NCBI Taxonomy" id="2559919"/>
    <lineage>
        <taxon>Bacteria</taxon>
        <taxon>Bacillati</taxon>
        <taxon>Bacillota</taxon>
        <taxon>Bacilli</taxon>
        <taxon>Lactobacillales</taxon>
        <taxon>Lactobacillaceae</taxon>
        <taxon>Lactiplantibacillus</taxon>
    </lineage>
</organism>
<dbReference type="InterPro" id="IPR023130">
    <property type="entry name" value="Ta0600-like_sf"/>
</dbReference>
<comment type="caution">
    <text evidence="2">The sequence shown here is derived from an EMBL/GenBank/DDBJ whole genome shotgun (WGS) entry which is preliminary data.</text>
</comment>
<keyword evidence="1" id="KW-0079">Bacteriocin immunity</keyword>
<keyword evidence="3" id="KW-1185">Reference proteome</keyword>
<gene>
    <name evidence="2" type="ORF">ACFP3T_09685</name>
</gene>
<dbReference type="EMBL" id="JBHSSD010000041">
    <property type="protein sequence ID" value="MFC6164939.1"/>
    <property type="molecule type" value="Genomic_DNA"/>
</dbReference>
<reference evidence="3" key="1">
    <citation type="journal article" date="2019" name="Int. J. Syst. Evol. Microbiol.">
        <title>The Global Catalogue of Microorganisms (GCM) 10K type strain sequencing project: providing services to taxonomists for standard genome sequencing and annotation.</title>
        <authorList>
            <consortium name="The Broad Institute Genomics Platform"/>
            <consortium name="The Broad Institute Genome Sequencing Center for Infectious Disease"/>
            <person name="Wu L."/>
            <person name="Ma J."/>
        </authorList>
    </citation>
    <scope>NUCLEOTIDE SEQUENCE [LARGE SCALE GENOMIC DNA]</scope>
    <source>
        <strain evidence="3">CCM 8932</strain>
    </source>
</reference>
<dbReference type="InterPro" id="IPR015046">
    <property type="entry name" value="LciA_Immunity-like"/>
</dbReference>
<dbReference type="Gene3D" id="1.20.1440.50">
    <property type="entry name" value="Ta0600-like"/>
    <property type="match status" value="1"/>
</dbReference>
<sequence>MLKDPKAETLLTQLSAVYGDSEVQQYPDLQAQILSYATQLQKDENYQLVATQVNRYLSRFTLAHKLAVPATVTKLFQATTNTAKAYEGVATATFLSQVWF</sequence>
<evidence type="ECO:0000256" key="1">
    <source>
        <dbReference type="ARBA" id="ARBA00023025"/>
    </source>
</evidence>
<dbReference type="Pfam" id="PF08951">
    <property type="entry name" value="EntA_Immun"/>
    <property type="match status" value="1"/>
</dbReference>
<evidence type="ECO:0000313" key="3">
    <source>
        <dbReference type="Proteomes" id="UP001596253"/>
    </source>
</evidence>
<accession>A0ABW1R4W9</accession>
<dbReference type="RefSeq" id="WP_137639722.1">
    <property type="nucleotide sequence ID" value="NZ_BJDK01000009.1"/>
</dbReference>
<protein>
    <submittedName>
        <fullName evidence="2">Bacteriocin immunity protein</fullName>
    </submittedName>
</protein>